<evidence type="ECO:0000256" key="1">
    <source>
        <dbReference type="SAM" id="MobiDB-lite"/>
    </source>
</evidence>
<dbReference type="Proteomes" id="UP000006833">
    <property type="component" value="Plasmid pDSHI02"/>
</dbReference>
<geneLocation type="plasmid" evidence="2 3">
    <name>pDSHI02</name>
</geneLocation>
<dbReference type="KEGG" id="dsh:Dshi_3896"/>
<reference evidence="3" key="1">
    <citation type="journal article" date="2010" name="ISME J.">
        <title>The complete genome sequence of the algal symbiont Dinoroseobacter shibae: a hitchhiker's guide to life in the sea.</title>
        <authorList>
            <person name="Wagner-Dobler I."/>
            <person name="Ballhausen B."/>
            <person name="Berger M."/>
            <person name="Brinkhoff T."/>
            <person name="Buchholz I."/>
            <person name="Bunk B."/>
            <person name="Cypionka H."/>
            <person name="Daniel R."/>
            <person name="Drepper T."/>
            <person name="Gerdts G."/>
            <person name="Hahnke S."/>
            <person name="Han C."/>
            <person name="Jahn D."/>
            <person name="Kalhoefer D."/>
            <person name="Kiss H."/>
            <person name="Klenk H.P."/>
            <person name="Kyrpides N."/>
            <person name="Liebl W."/>
            <person name="Liesegang H."/>
            <person name="Meincke L."/>
            <person name="Pati A."/>
            <person name="Petersen J."/>
            <person name="Piekarski T."/>
            <person name="Pommerenke C."/>
            <person name="Pradella S."/>
            <person name="Pukall R."/>
            <person name="Rabus R."/>
            <person name="Stackebrandt E."/>
            <person name="Thole S."/>
            <person name="Thompson L."/>
            <person name="Tielen P."/>
            <person name="Tomasch J."/>
            <person name="von Jan M."/>
            <person name="Wanphrut N."/>
            <person name="Wichels A."/>
            <person name="Zech H."/>
            <person name="Simon M."/>
        </authorList>
    </citation>
    <scope>NUCLEOTIDE SEQUENCE [LARGE SCALE GENOMIC DNA]</scope>
    <source>
        <plasmid evidence="3">pDSHI02</plasmid>
    </source>
</reference>
<proteinExistence type="predicted"/>
<dbReference type="InterPro" id="IPR006311">
    <property type="entry name" value="TAT_signal"/>
</dbReference>
<dbReference type="RefSeq" id="WP_012187282.1">
    <property type="nucleotide sequence ID" value="NC_009956.1"/>
</dbReference>
<dbReference type="EMBL" id="CP000832">
    <property type="protein sequence ID" value="ABV95624.1"/>
    <property type="molecule type" value="Genomic_DNA"/>
</dbReference>
<protein>
    <submittedName>
        <fullName evidence="2">Uncharacterized protein</fullName>
    </submittedName>
</protein>
<gene>
    <name evidence="2" type="ordered locus">Dshi_3896</name>
</gene>
<dbReference type="InterPro" id="IPR027056">
    <property type="entry name" value="Gluconate_2DH_su3"/>
</dbReference>
<accession>A8LTQ7</accession>
<dbReference type="PROSITE" id="PS51318">
    <property type="entry name" value="TAT"/>
    <property type="match status" value="1"/>
</dbReference>
<dbReference type="OrthoDB" id="8400810at2"/>
<dbReference type="HOGENOM" id="CLU_065508_0_0_5"/>
<evidence type="ECO:0000313" key="2">
    <source>
        <dbReference type="EMBL" id="ABV95624.1"/>
    </source>
</evidence>
<organism evidence="2 3">
    <name type="scientific">Dinoroseobacter shibae (strain DSM 16493 / NCIMB 14021 / DFL 12)</name>
    <dbReference type="NCBI Taxonomy" id="398580"/>
    <lineage>
        <taxon>Bacteria</taxon>
        <taxon>Pseudomonadati</taxon>
        <taxon>Pseudomonadota</taxon>
        <taxon>Alphaproteobacteria</taxon>
        <taxon>Rhodobacterales</taxon>
        <taxon>Roseobacteraceae</taxon>
        <taxon>Dinoroseobacter</taxon>
    </lineage>
</organism>
<dbReference type="Pfam" id="PF13618">
    <property type="entry name" value="Gluconate_2-dh3"/>
    <property type="match status" value="1"/>
</dbReference>
<keyword evidence="3" id="KW-1185">Reference proteome</keyword>
<sequence length="240" mass="25442">MTHIFSRRAILQSAGASGVAAAIGLTSAPRHAFAQADARPWAILTDTQARWLAAACDVFIPEDDYPSASQAGVVDFIDLQMATDYGQGAGLYLQGPFPAGTPEQGWQLDMTPAELLLGGIDAHIAEGPALFDLDETGRADAIRALSERTQPIGGGTPATDFFTLLHSLTNEGYFADPIYLGNYDYAGWRMVGFPGAHAYYTERVDDASISTPPPPMGIAHQPNGRSTPPRPIPQGGRADG</sequence>
<feature type="region of interest" description="Disordered" evidence="1">
    <location>
        <begin position="206"/>
        <end position="240"/>
    </location>
</feature>
<evidence type="ECO:0000313" key="3">
    <source>
        <dbReference type="Proteomes" id="UP000006833"/>
    </source>
</evidence>
<dbReference type="AlphaFoldDB" id="A8LTQ7"/>
<keyword evidence="2" id="KW-0614">Plasmid</keyword>
<name>A8LTQ7_DINSH</name>